<evidence type="ECO:0000313" key="3">
    <source>
        <dbReference type="Proteomes" id="UP001235269"/>
    </source>
</evidence>
<gene>
    <name evidence="2" type="ORF">QO005_000405</name>
</gene>
<proteinExistence type="predicted"/>
<dbReference type="InterPro" id="IPR046161">
    <property type="entry name" value="DUF6163"/>
</dbReference>
<evidence type="ECO:0000313" key="2">
    <source>
        <dbReference type="EMBL" id="MDQ0454090.1"/>
    </source>
</evidence>
<comment type="caution">
    <text evidence="2">The sequence shown here is derived from an EMBL/GenBank/DDBJ whole genome shotgun (WGS) entry which is preliminary data.</text>
</comment>
<organism evidence="2 3">
    <name type="scientific">Rhizobium paknamense</name>
    <dbReference type="NCBI Taxonomy" id="1206817"/>
    <lineage>
        <taxon>Bacteria</taxon>
        <taxon>Pseudomonadati</taxon>
        <taxon>Pseudomonadota</taxon>
        <taxon>Alphaproteobacteria</taxon>
        <taxon>Hyphomicrobiales</taxon>
        <taxon>Rhizobiaceae</taxon>
        <taxon>Rhizobium/Agrobacterium group</taxon>
        <taxon>Rhizobium</taxon>
    </lineage>
</organism>
<sequence length="126" mass="14110">MIFLRIVAVTGLWLGLQFWALLVGFSQNGAGRFDLMTIPWRVAATSLAVVFPVASIGLWMTVSWGAVIWTIGALAQLAMHLGWPGIFGPNMLIVLMHCVIALVYLAFRLALFLEWRRKEEVRLDLP</sequence>
<feature type="transmembrane region" description="Helical" evidence="1">
    <location>
        <begin position="6"/>
        <end position="26"/>
    </location>
</feature>
<keyword evidence="3" id="KW-1185">Reference proteome</keyword>
<accession>A0ABU0I779</accession>
<evidence type="ECO:0000256" key="1">
    <source>
        <dbReference type="SAM" id="Phobius"/>
    </source>
</evidence>
<feature type="transmembrane region" description="Helical" evidence="1">
    <location>
        <begin position="47"/>
        <end position="71"/>
    </location>
</feature>
<keyword evidence="1" id="KW-0472">Membrane</keyword>
<feature type="transmembrane region" description="Helical" evidence="1">
    <location>
        <begin position="91"/>
        <end position="113"/>
    </location>
</feature>
<dbReference type="EMBL" id="JAUSWH010000001">
    <property type="protein sequence ID" value="MDQ0454090.1"/>
    <property type="molecule type" value="Genomic_DNA"/>
</dbReference>
<keyword evidence="1" id="KW-0812">Transmembrane</keyword>
<name>A0ABU0I779_9HYPH</name>
<keyword evidence="1" id="KW-1133">Transmembrane helix</keyword>
<evidence type="ECO:0008006" key="4">
    <source>
        <dbReference type="Google" id="ProtNLM"/>
    </source>
</evidence>
<reference evidence="2 3" key="1">
    <citation type="submission" date="2023-07" db="EMBL/GenBank/DDBJ databases">
        <title>Genomic Encyclopedia of Type Strains, Phase IV (KMG-IV): sequencing the most valuable type-strain genomes for metagenomic binning, comparative biology and taxonomic classification.</title>
        <authorList>
            <person name="Goeker M."/>
        </authorList>
    </citation>
    <scope>NUCLEOTIDE SEQUENCE [LARGE SCALE GENOMIC DNA]</scope>
    <source>
        <strain evidence="2 3">DSM 100301</strain>
    </source>
</reference>
<protein>
    <recommendedName>
        <fullName evidence="4">Transmembrane protein</fullName>
    </recommendedName>
</protein>
<dbReference type="Pfam" id="PF19660">
    <property type="entry name" value="DUF6163"/>
    <property type="match status" value="1"/>
</dbReference>
<dbReference type="Proteomes" id="UP001235269">
    <property type="component" value="Unassembled WGS sequence"/>
</dbReference>